<keyword evidence="3" id="KW-1185">Reference proteome</keyword>
<dbReference type="Proteomes" id="UP001501414">
    <property type="component" value="Unassembled WGS sequence"/>
</dbReference>
<organism evidence="2 3">
    <name type="scientific">Pseudonocardia kongjuensis</name>
    <dbReference type="NCBI Taxonomy" id="102227"/>
    <lineage>
        <taxon>Bacteria</taxon>
        <taxon>Bacillati</taxon>
        <taxon>Actinomycetota</taxon>
        <taxon>Actinomycetes</taxon>
        <taxon>Pseudonocardiales</taxon>
        <taxon>Pseudonocardiaceae</taxon>
        <taxon>Pseudonocardia</taxon>
    </lineage>
</organism>
<feature type="region of interest" description="Disordered" evidence="1">
    <location>
        <begin position="112"/>
        <end position="161"/>
    </location>
</feature>
<comment type="caution">
    <text evidence="2">The sequence shown here is derived from an EMBL/GenBank/DDBJ whole genome shotgun (WGS) entry which is preliminary data.</text>
</comment>
<sequence length="161" mass="16749">MPEIDPGDASVDVVGAAGERGRHPDRLGDGQLGQEPGLLQDGAGPAADGAPRGDRIEPEQPDGAGVRRAEPLDQLQRRRLARAVGAQQPEDLAGVHDQVDAVDRDRAAVPEAEAAHLDRRARGVPPPHRDTPAGTMSISSCIGSSPVRRCPSSISTGRSGQ</sequence>
<feature type="compositionally biased region" description="Low complexity" evidence="1">
    <location>
        <begin position="41"/>
        <end position="50"/>
    </location>
</feature>
<evidence type="ECO:0000313" key="3">
    <source>
        <dbReference type="Proteomes" id="UP001501414"/>
    </source>
</evidence>
<name>A0ABP4ITY5_9PSEU</name>
<evidence type="ECO:0000313" key="2">
    <source>
        <dbReference type="EMBL" id="GAA1398776.1"/>
    </source>
</evidence>
<reference evidence="3" key="1">
    <citation type="journal article" date="2019" name="Int. J. Syst. Evol. Microbiol.">
        <title>The Global Catalogue of Microorganisms (GCM) 10K type strain sequencing project: providing services to taxonomists for standard genome sequencing and annotation.</title>
        <authorList>
            <consortium name="The Broad Institute Genomics Platform"/>
            <consortium name="The Broad Institute Genome Sequencing Center for Infectious Disease"/>
            <person name="Wu L."/>
            <person name="Ma J."/>
        </authorList>
    </citation>
    <scope>NUCLEOTIDE SEQUENCE [LARGE SCALE GENOMIC DNA]</scope>
    <source>
        <strain evidence="3">JCM 11896</strain>
    </source>
</reference>
<dbReference type="EMBL" id="BAAAJK010000042">
    <property type="protein sequence ID" value="GAA1398776.1"/>
    <property type="molecule type" value="Genomic_DNA"/>
</dbReference>
<accession>A0ABP4ITY5</accession>
<feature type="compositionally biased region" description="Basic and acidic residues" evidence="1">
    <location>
        <begin position="19"/>
        <end position="28"/>
    </location>
</feature>
<protein>
    <submittedName>
        <fullName evidence="2">Uncharacterized protein</fullName>
    </submittedName>
</protein>
<feature type="compositionally biased region" description="Polar residues" evidence="1">
    <location>
        <begin position="134"/>
        <end position="143"/>
    </location>
</feature>
<feature type="region of interest" description="Disordered" evidence="1">
    <location>
        <begin position="1"/>
        <end position="99"/>
    </location>
</feature>
<proteinExistence type="predicted"/>
<feature type="compositionally biased region" description="Basic and acidic residues" evidence="1">
    <location>
        <begin position="112"/>
        <end position="131"/>
    </location>
</feature>
<feature type="compositionally biased region" description="Polar residues" evidence="1">
    <location>
        <begin position="152"/>
        <end position="161"/>
    </location>
</feature>
<gene>
    <name evidence="2" type="ORF">GCM10009613_53410</name>
</gene>
<evidence type="ECO:0000256" key="1">
    <source>
        <dbReference type="SAM" id="MobiDB-lite"/>
    </source>
</evidence>